<gene>
    <name evidence="2" type="primary">cusA_6</name>
    <name evidence="2" type="ORF">HG66A1_52810</name>
</gene>
<proteinExistence type="predicted"/>
<evidence type="ECO:0000313" key="2">
    <source>
        <dbReference type="EMBL" id="QDT23462.1"/>
    </source>
</evidence>
<dbReference type="Gene3D" id="1.20.1640.10">
    <property type="entry name" value="Multidrug efflux transporter AcrB transmembrane domain"/>
    <property type="match status" value="1"/>
</dbReference>
<evidence type="ECO:0000313" key="3">
    <source>
        <dbReference type="Proteomes" id="UP000320421"/>
    </source>
</evidence>
<sequence>MWSTGSGADVMKRIAAPMVGGVVTSFVLELLIYPAIYAIWESWTDLRDIDHTAEKG</sequence>
<accession>A0A517PVQ4</accession>
<evidence type="ECO:0000256" key="1">
    <source>
        <dbReference type="SAM" id="Phobius"/>
    </source>
</evidence>
<name>A0A517PVQ4_9PLAN</name>
<keyword evidence="1" id="KW-0812">Transmembrane</keyword>
<keyword evidence="1" id="KW-1133">Transmembrane helix</keyword>
<protein>
    <submittedName>
        <fullName evidence="2">Cation efflux system protein CusA</fullName>
    </submittedName>
</protein>
<dbReference type="SUPFAM" id="SSF82866">
    <property type="entry name" value="Multidrug efflux transporter AcrB transmembrane domain"/>
    <property type="match status" value="1"/>
</dbReference>
<dbReference type="Proteomes" id="UP000320421">
    <property type="component" value="Chromosome"/>
</dbReference>
<feature type="transmembrane region" description="Helical" evidence="1">
    <location>
        <begin position="21"/>
        <end position="40"/>
    </location>
</feature>
<dbReference type="EMBL" id="CP036266">
    <property type="protein sequence ID" value="QDT23462.1"/>
    <property type="molecule type" value="Genomic_DNA"/>
</dbReference>
<reference evidence="2 3" key="1">
    <citation type="submission" date="2019-02" db="EMBL/GenBank/DDBJ databases">
        <title>Deep-cultivation of Planctomycetes and their phenomic and genomic characterization uncovers novel biology.</title>
        <authorList>
            <person name="Wiegand S."/>
            <person name="Jogler M."/>
            <person name="Boedeker C."/>
            <person name="Pinto D."/>
            <person name="Vollmers J."/>
            <person name="Rivas-Marin E."/>
            <person name="Kohn T."/>
            <person name="Peeters S.H."/>
            <person name="Heuer A."/>
            <person name="Rast P."/>
            <person name="Oberbeckmann S."/>
            <person name="Bunk B."/>
            <person name="Jeske O."/>
            <person name="Meyerdierks A."/>
            <person name="Storesund J.E."/>
            <person name="Kallscheuer N."/>
            <person name="Luecker S."/>
            <person name="Lage O.M."/>
            <person name="Pohl T."/>
            <person name="Merkel B.J."/>
            <person name="Hornburger P."/>
            <person name="Mueller R.-W."/>
            <person name="Bruemmer F."/>
            <person name="Labrenz M."/>
            <person name="Spormann A.M."/>
            <person name="Op den Camp H."/>
            <person name="Overmann J."/>
            <person name="Amann R."/>
            <person name="Jetten M.S.M."/>
            <person name="Mascher T."/>
            <person name="Medema M.H."/>
            <person name="Devos D.P."/>
            <person name="Kaster A.-K."/>
            <person name="Ovreas L."/>
            <person name="Rohde M."/>
            <person name="Galperin M.Y."/>
            <person name="Jogler C."/>
        </authorList>
    </citation>
    <scope>NUCLEOTIDE SEQUENCE [LARGE SCALE GENOMIC DNA]</scope>
    <source>
        <strain evidence="2 3">HG66A1</strain>
    </source>
</reference>
<organism evidence="2 3">
    <name type="scientific">Gimesia chilikensis</name>
    <dbReference type="NCBI Taxonomy" id="2605989"/>
    <lineage>
        <taxon>Bacteria</taxon>
        <taxon>Pseudomonadati</taxon>
        <taxon>Planctomycetota</taxon>
        <taxon>Planctomycetia</taxon>
        <taxon>Planctomycetales</taxon>
        <taxon>Planctomycetaceae</taxon>
        <taxon>Gimesia</taxon>
    </lineage>
</organism>
<keyword evidence="1" id="KW-0472">Membrane</keyword>
<dbReference type="AlphaFoldDB" id="A0A517PVQ4"/>
<keyword evidence="3" id="KW-1185">Reference proteome</keyword>